<feature type="domain" description="Leucine-binding protein" evidence="5">
    <location>
        <begin position="22"/>
        <end position="342"/>
    </location>
</feature>
<dbReference type="PANTHER" id="PTHR30483">
    <property type="entry name" value="LEUCINE-SPECIFIC-BINDING PROTEIN"/>
    <property type="match status" value="1"/>
</dbReference>
<evidence type="ECO:0000313" key="6">
    <source>
        <dbReference type="EMBL" id="MBB6480374.1"/>
    </source>
</evidence>
<evidence type="ECO:0000256" key="4">
    <source>
        <dbReference type="ARBA" id="ARBA00022970"/>
    </source>
</evidence>
<keyword evidence="3" id="KW-0732">Signal</keyword>
<dbReference type="PANTHER" id="PTHR30483:SF6">
    <property type="entry name" value="PERIPLASMIC BINDING PROTEIN OF ABC TRANSPORTER FOR NATURAL AMINO ACIDS"/>
    <property type="match status" value="1"/>
</dbReference>
<dbReference type="InterPro" id="IPR028082">
    <property type="entry name" value="Peripla_BP_I"/>
</dbReference>
<evidence type="ECO:0000256" key="3">
    <source>
        <dbReference type="ARBA" id="ARBA00022729"/>
    </source>
</evidence>
<dbReference type="Proteomes" id="UP000587760">
    <property type="component" value="Unassembled WGS sequence"/>
</dbReference>
<evidence type="ECO:0000256" key="2">
    <source>
        <dbReference type="ARBA" id="ARBA00022448"/>
    </source>
</evidence>
<dbReference type="AlphaFoldDB" id="A0A841R5C9"/>
<dbReference type="InterPro" id="IPR000709">
    <property type="entry name" value="Leu_Ile_Val-bd"/>
</dbReference>
<keyword evidence="7" id="KW-1185">Reference proteome</keyword>
<comment type="caution">
    <text evidence="6">The sequence shown here is derived from an EMBL/GenBank/DDBJ whole genome shotgun (WGS) entry which is preliminary data.</text>
</comment>
<evidence type="ECO:0000259" key="5">
    <source>
        <dbReference type="Pfam" id="PF13458"/>
    </source>
</evidence>
<dbReference type="PRINTS" id="PR00337">
    <property type="entry name" value="LEUILEVALBP"/>
</dbReference>
<dbReference type="SUPFAM" id="SSF53822">
    <property type="entry name" value="Periplasmic binding protein-like I"/>
    <property type="match status" value="1"/>
</dbReference>
<dbReference type="InterPro" id="IPR028081">
    <property type="entry name" value="Leu-bd"/>
</dbReference>
<organism evidence="6 7">
    <name type="scientific">Spirochaeta isovalerica</name>
    <dbReference type="NCBI Taxonomy" id="150"/>
    <lineage>
        <taxon>Bacteria</taxon>
        <taxon>Pseudomonadati</taxon>
        <taxon>Spirochaetota</taxon>
        <taxon>Spirochaetia</taxon>
        <taxon>Spirochaetales</taxon>
        <taxon>Spirochaetaceae</taxon>
        <taxon>Spirochaeta</taxon>
    </lineage>
</organism>
<name>A0A841R5C9_9SPIO</name>
<accession>A0A841R5C9</accession>
<dbReference type="InterPro" id="IPR051010">
    <property type="entry name" value="BCAA_transport"/>
</dbReference>
<dbReference type="RefSeq" id="WP_184746550.1">
    <property type="nucleotide sequence ID" value="NZ_JACHGJ010000003.1"/>
</dbReference>
<gene>
    <name evidence="6" type="ORF">HNR50_002037</name>
</gene>
<dbReference type="Gene3D" id="3.40.50.2300">
    <property type="match status" value="2"/>
</dbReference>
<reference evidence="6 7" key="1">
    <citation type="submission" date="2020-08" db="EMBL/GenBank/DDBJ databases">
        <title>Genomic Encyclopedia of Type Strains, Phase IV (KMG-IV): sequencing the most valuable type-strain genomes for metagenomic binning, comparative biology and taxonomic classification.</title>
        <authorList>
            <person name="Goeker M."/>
        </authorList>
    </citation>
    <scope>NUCLEOTIDE SEQUENCE [LARGE SCALE GENOMIC DNA]</scope>
    <source>
        <strain evidence="6 7">DSM 2461</strain>
    </source>
</reference>
<dbReference type="EMBL" id="JACHGJ010000003">
    <property type="protein sequence ID" value="MBB6480374.1"/>
    <property type="molecule type" value="Genomic_DNA"/>
</dbReference>
<proteinExistence type="inferred from homology"/>
<protein>
    <submittedName>
        <fullName evidence="6">Branched-chain amino acid transport system substrate-binding protein</fullName>
    </submittedName>
</protein>
<dbReference type="PROSITE" id="PS51257">
    <property type="entry name" value="PROKAR_LIPOPROTEIN"/>
    <property type="match status" value="1"/>
</dbReference>
<keyword evidence="2" id="KW-0813">Transport</keyword>
<dbReference type="GO" id="GO:0006865">
    <property type="term" value="P:amino acid transport"/>
    <property type="evidence" value="ECO:0007669"/>
    <property type="project" value="UniProtKB-KW"/>
</dbReference>
<sequence>MRFTLLFLLSLTLLSCSDKSDIKIGYVADFSSGQTNLGELCRNAAQMAIDDINDSGGIKGRKLELIPRDNGDVASAHQKIVEDFTEQGIRFIIGPFLSRNAPFLLEESKGKEMLIISPVVSSDDFAGLDDNFFTIQPNASSDGLIVGKTIIDRGDRTAVLIRDSENDKYTDSFMSGVRSVLNDKGVKILGDLSYNQSTNFLELTSRLIAFNADALVFSTLGIDAGTIIQQYGKTEDLPHLYGDEWSRTTGVLLHGGRFTEGMINPGVYNAHRDKNLEAELKTRYEETFLEDPVFFVYFTYEAIMLIAGVLEELPEKSTLEEIKDYLVDRKDFEGILGHLEFDRFGDSLRKKTLYIIRNNAYETY</sequence>
<evidence type="ECO:0000256" key="1">
    <source>
        <dbReference type="ARBA" id="ARBA00010062"/>
    </source>
</evidence>
<dbReference type="Pfam" id="PF13458">
    <property type="entry name" value="Peripla_BP_6"/>
    <property type="match status" value="1"/>
</dbReference>
<evidence type="ECO:0000313" key="7">
    <source>
        <dbReference type="Proteomes" id="UP000587760"/>
    </source>
</evidence>
<keyword evidence="4" id="KW-0029">Amino-acid transport</keyword>
<comment type="similarity">
    <text evidence="1">Belongs to the leucine-binding protein family.</text>
</comment>